<evidence type="ECO:0000313" key="10">
    <source>
        <dbReference type="RefSeq" id="XP_028142450.1"/>
    </source>
</evidence>
<gene>
    <name evidence="10" type="primary">LOC114336302</name>
</gene>
<feature type="chain" id="PRO_5027685035" evidence="9">
    <location>
        <begin position="23"/>
        <end position="172"/>
    </location>
</feature>
<evidence type="ECO:0000256" key="5">
    <source>
        <dbReference type="ARBA" id="ARBA00022989"/>
    </source>
</evidence>
<evidence type="ECO:0000256" key="9">
    <source>
        <dbReference type="SAM" id="SignalP"/>
    </source>
</evidence>
<organism evidence="10">
    <name type="scientific">Diabrotica virgifera virgifera</name>
    <name type="common">western corn rootworm</name>
    <dbReference type="NCBI Taxonomy" id="50390"/>
    <lineage>
        <taxon>Eukaryota</taxon>
        <taxon>Metazoa</taxon>
        <taxon>Ecdysozoa</taxon>
        <taxon>Arthropoda</taxon>
        <taxon>Hexapoda</taxon>
        <taxon>Insecta</taxon>
        <taxon>Pterygota</taxon>
        <taxon>Neoptera</taxon>
        <taxon>Endopterygota</taxon>
        <taxon>Coleoptera</taxon>
        <taxon>Polyphaga</taxon>
        <taxon>Cucujiformia</taxon>
        <taxon>Chrysomeloidea</taxon>
        <taxon>Chrysomelidae</taxon>
        <taxon>Galerucinae</taxon>
        <taxon>Diabroticina</taxon>
        <taxon>Diabroticites</taxon>
        <taxon>Diabrotica</taxon>
    </lineage>
</organism>
<name>A0A6P7GEB0_DIAVI</name>
<dbReference type="AlphaFoldDB" id="A0A6P7GEB0"/>
<dbReference type="GO" id="GO:0098552">
    <property type="term" value="C:side of membrane"/>
    <property type="evidence" value="ECO:0007669"/>
    <property type="project" value="UniProtKB-KW"/>
</dbReference>
<proteinExistence type="predicted"/>
<evidence type="ECO:0000256" key="1">
    <source>
        <dbReference type="ARBA" id="ARBA00004589"/>
    </source>
</evidence>
<keyword evidence="6" id="KW-0472">Membrane</keyword>
<dbReference type="PANTHER" id="PTHR33562">
    <property type="entry name" value="ATILLA, ISOFORM B-RELATED-RELATED"/>
    <property type="match status" value="1"/>
</dbReference>
<keyword evidence="2" id="KW-0336">GPI-anchor</keyword>
<evidence type="ECO:0000256" key="3">
    <source>
        <dbReference type="ARBA" id="ARBA00022692"/>
    </source>
</evidence>
<keyword evidence="3" id="KW-0812">Transmembrane</keyword>
<comment type="subcellular location">
    <subcellularLocation>
        <location evidence="1">Membrane</location>
        <topology evidence="1">Lipid-anchor</topology>
        <topology evidence="1">GPI-anchor</topology>
    </subcellularLocation>
</comment>
<evidence type="ECO:0000256" key="2">
    <source>
        <dbReference type="ARBA" id="ARBA00022622"/>
    </source>
</evidence>
<dbReference type="Pfam" id="PF17064">
    <property type="entry name" value="QVR"/>
    <property type="match status" value="1"/>
</dbReference>
<dbReference type="GO" id="GO:0030431">
    <property type="term" value="P:sleep"/>
    <property type="evidence" value="ECO:0007669"/>
    <property type="project" value="InterPro"/>
</dbReference>
<dbReference type="InParanoid" id="A0A6P7GEB0"/>
<dbReference type="InterPro" id="IPR031424">
    <property type="entry name" value="QVR-like"/>
</dbReference>
<dbReference type="InterPro" id="IPR050975">
    <property type="entry name" value="Sleep_regulator"/>
</dbReference>
<dbReference type="PANTHER" id="PTHR33562:SF29">
    <property type="entry name" value="PROTEIN SLEEPLESS"/>
    <property type="match status" value="1"/>
</dbReference>
<reference evidence="10" key="1">
    <citation type="submission" date="2025-08" db="UniProtKB">
        <authorList>
            <consortium name="RefSeq"/>
        </authorList>
    </citation>
    <scope>IDENTIFICATION</scope>
    <source>
        <tissue evidence="10">Whole insect</tissue>
    </source>
</reference>
<protein>
    <submittedName>
        <fullName evidence="10">Uncharacterized protein LOC114336302</fullName>
    </submittedName>
</protein>
<keyword evidence="7" id="KW-0325">Glycoprotein</keyword>
<keyword evidence="4 9" id="KW-0732">Signal</keyword>
<keyword evidence="5" id="KW-1133">Transmembrane helix</keyword>
<evidence type="ECO:0000256" key="6">
    <source>
        <dbReference type="ARBA" id="ARBA00023136"/>
    </source>
</evidence>
<dbReference type="GO" id="GO:0032222">
    <property type="term" value="P:regulation of synaptic transmission, cholinergic"/>
    <property type="evidence" value="ECO:0007669"/>
    <property type="project" value="InterPro"/>
</dbReference>
<keyword evidence="8" id="KW-0449">Lipoprotein</keyword>
<evidence type="ECO:0000256" key="8">
    <source>
        <dbReference type="ARBA" id="ARBA00023288"/>
    </source>
</evidence>
<feature type="signal peptide" evidence="9">
    <location>
        <begin position="1"/>
        <end position="22"/>
    </location>
</feature>
<sequence length="172" mass="19050">MWLEVYGGAIILVVLEVSSVYGVKCYSCLASHNYEDCAKPDINQISLVKCDMAALKQTRNYAIGIDPSYNKLFEVDSIETEPGRIGMACLKMITKVGNKDYFLRGCQLAEQGNLDICNKVKEHNNGILRTIYCSKCSSEGCNSSTKFQANTMLALLCALIAKVLFNVTKFSF</sequence>
<accession>A0A6P7GEB0</accession>
<evidence type="ECO:0000256" key="4">
    <source>
        <dbReference type="ARBA" id="ARBA00022729"/>
    </source>
</evidence>
<dbReference type="RefSeq" id="XP_028142450.1">
    <property type="nucleotide sequence ID" value="XM_028286649.1"/>
</dbReference>
<evidence type="ECO:0000256" key="7">
    <source>
        <dbReference type="ARBA" id="ARBA00023180"/>
    </source>
</evidence>